<feature type="compositionally biased region" description="Pro residues" evidence="1">
    <location>
        <begin position="639"/>
        <end position="649"/>
    </location>
</feature>
<feature type="compositionally biased region" description="Basic and acidic residues" evidence="1">
    <location>
        <begin position="62"/>
        <end position="76"/>
    </location>
</feature>
<reference evidence="2 3" key="1">
    <citation type="journal article" date="2023" name="Nucleic Acids Res.">
        <title>The hologenome of Daphnia magna reveals possible DNA methylation and microbiome-mediated evolution of the host genome.</title>
        <authorList>
            <person name="Chaturvedi A."/>
            <person name="Li X."/>
            <person name="Dhandapani V."/>
            <person name="Marshall H."/>
            <person name="Kissane S."/>
            <person name="Cuenca-Cambronero M."/>
            <person name="Asole G."/>
            <person name="Calvet F."/>
            <person name="Ruiz-Romero M."/>
            <person name="Marangio P."/>
            <person name="Guigo R."/>
            <person name="Rago D."/>
            <person name="Mirbahai L."/>
            <person name="Eastwood N."/>
            <person name="Colbourne J.K."/>
            <person name="Zhou J."/>
            <person name="Mallon E."/>
            <person name="Orsini L."/>
        </authorList>
    </citation>
    <scope>NUCLEOTIDE SEQUENCE [LARGE SCALE GENOMIC DNA]</scope>
    <source>
        <strain evidence="2">LRV0_1</strain>
    </source>
</reference>
<organism evidence="2 3">
    <name type="scientific">Daphnia magna</name>
    <dbReference type="NCBI Taxonomy" id="35525"/>
    <lineage>
        <taxon>Eukaryota</taxon>
        <taxon>Metazoa</taxon>
        <taxon>Ecdysozoa</taxon>
        <taxon>Arthropoda</taxon>
        <taxon>Crustacea</taxon>
        <taxon>Branchiopoda</taxon>
        <taxon>Diplostraca</taxon>
        <taxon>Cladocera</taxon>
        <taxon>Anomopoda</taxon>
        <taxon>Daphniidae</taxon>
        <taxon>Daphnia</taxon>
    </lineage>
</organism>
<dbReference type="EMBL" id="JAOYFB010000041">
    <property type="protein sequence ID" value="KAK4045149.1"/>
    <property type="molecule type" value="Genomic_DNA"/>
</dbReference>
<feature type="region of interest" description="Disordered" evidence="1">
    <location>
        <begin position="101"/>
        <end position="152"/>
    </location>
</feature>
<feature type="compositionally biased region" description="Basic and acidic residues" evidence="1">
    <location>
        <begin position="101"/>
        <end position="123"/>
    </location>
</feature>
<feature type="region of interest" description="Disordered" evidence="1">
    <location>
        <begin position="45"/>
        <end position="76"/>
    </location>
</feature>
<evidence type="ECO:0000313" key="2">
    <source>
        <dbReference type="EMBL" id="KAK4045149.1"/>
    </source>
</evidence>
<protein>
    <submittedName>
        <fullName evidence="2">Uncharacterized protein</fullName>
    </submittedName>
</protein>
<feature type="compositionally biased region" description="Basic residues" evidence="1">
    <location>
        <begin position="142"/>
        <end position="152"/>
    </location>
</feature>
<comment type="caution">
    <text evidence="2">The sequence shown here is derived from an EMBL/GenBank/DDBJ whole genome shotgun (WGS) entry which is preliminary data.</text>
</comment>
<accession>A0ABR0B982</accession>
<sequence length="707" mass="75196">MMHVSDAGQDDGRVVGEEDFEPRFPRGRMPVRAVVHRRIRFDGAGGEVEQETAGGQVTARGPQRDGAADGVTRHRDEHLRKSRKCCQKWAVEGEDPDVIAPDRREQREGVEGPRVVREHDRRAVAKRPAPTDLAGDAEGGKRPRSRYNRRPMPRLASFARASLLPLALMSAACSKKAPPPPADPLASAPPKAERPQTLVLFGDLPAPRRAWGDVQRDLGPAALLLGSEPAPFFVKALGLDGTLAEVVDGARPFRFVGVVRSDRIVPVVALPVSAFRKARGWLAAKEHGYLWTDDPRVFLRDPAVQETDKRALVLAPGEWLLVGEKGAVDEAAAFLTAPNFADTLAADDNLLLRAAAPKAGIAPFAAARCTTAWRDGKEKLEQMAAAEETRRGRPADFGDPKKILGLADGFFGPLCTTIGRFDGLKIIARDEAGLLRLRVESSLGPASDATRDPLGLPGEAAAVEALPDGDLVVAARTSEGAGPTDLLPSSALGAAFPNLDEAAKKGVDDAYLAFRSARGPWLVASKREEPALFLRTAIADDAALVRFDKAIETAGSSKSLREALRLGRVVALPPAGERPAYRFELAAAGKTRSGEGSGPTLTTTRGAGNLRTFRLGFTLPTPAAKDAPKDGGKAAPTTPHAPPDAPSPIGPDLRKFKGIPALFAVARPRLFDVGTPKDPPMLLVVGRDEALGVLEATCPVETAASFF</sequence>
<gene>
    <name evidence="2" type="ORF">OUZ56_032557</name>
</gene>
<proteinExistence type="predicted"/>
<feature type="region of interest" description="Disordered" evidence="1">
    <location>
        <begin position="1"/>
        <end position="24"/>
    </location>
</feature>
<dbReference type="Proteomes" id="UP001234178">
    <property type="component" value="Unassembled WGS sequence"/>
</dbReference>
<feature type="compositionally biased region" description="Basic and acidic residues" evidence="1">
    <location>
        <begin position="10"/>
        <end position="24"/>
    </location>
</feature>
<keyword evidence="3" id="KW-1185">Reference proteome</keyword>
<evidence type="ECO:0000256" key="1">
    <source>
        <dbReference type="SAM" id="MobiDB-lite"/>
    </source>
</evidence>
<feature type="region of interest" description="Disordered" evidence="1">
    <location>
        <begin position="620"/>
        <end position="651"/>
    </location>
</feature>
<name>A0ABR0B982_9CRUS</name>
<evidence type="ECO:0000313" key="3">
    <source>
        <dbReference type="Proteomes" id="UP001234178"/>
    </source>
</evidence>